<dbReference type="Gene3D" id="3.10.10.10">
    <property type="entry name" value="HIV Type 1 Reverse Transcriptase, subunit A, domain 1"/>
    <property type="match status" value="1"/>
</dbReference>
<dbReference type="PANTHER" id="PTHR37984:SF9">
    <property type="entry name" value="INTEGRASE CATALYTIC DOMAIN-CONTAINING PROTEIN"/>
    <property type="match status" value="1"/>
</dbReference>
<dbReference type="SUPFAM" id="SSF56672">
    <property type="entry name" value="DNA/RNA polymerases"/>
    <property type="match status" value="1"/>
</dbReference>
<dbReference type="GO" id="GO:0071897">
    <property type="term" value="P:DNA biosynthetic process"/>
    <property type="evidence" value="ECO:0007669"/>
    <property type="project" value="UniProtKB-ARBA"/>
</dbReference>
<dbReference type="Pfam" id="PF17919">
    <property type="entry name" value="RT_RNaseH_2"/>
    <property type="match status" value="1"/>
</dbReference>
<dbReference type="CDD" id="cd09274">
    <property type="entry name" value="RNase_HI_RT_Ty3"/>
    <property type="match status" value="1"/>
</dbReference>
<reference evidence="3" key="1">
    <citation type="submission" date="2020-07" db="EMBL/GenBank/DDBJ databases">
        <title>The High-quality genome of the commercially important snow crab, Chionoecetes opilio.</title>
        <authorList>
            <person name="Jeong J.-H."/>
            <person name="Ryu S."/>
        </authorList>
    </citation>
    <scope>NUCLEOTIDE SEQUENCE</scope>
    <source>
        <strain evidence="3">MADBK_172401_WGS</strain>
        <tissue evidence="3">Digestive gland</tissue>
    </source>
</reference>
<dbReference type="InterPro" id="IPR050951">
    <property type="entry name" value="Retrovirus_Pol_polyprotein"/>
</dbReference>
<protein>
    <submittedName>
        <fullName evidence="3">Retrovirus-related Pol polyprotein from transposon opus</fullName>
    </submittedName>
</protein>
<dbReference type="InterPro" id="IPR043502">
    <property type="entry name" value="DNA/RNA_pol_sf"/>
</dbReference>
<feature type="region of interest" description="Disordered" evidence="1">
    <location>
        <begin position="912"/>
        <end position="959"/>
    </location>
</feature>
<dbReference type="Gene3D" id="3.30.70.270">
    <property type="match status" value="1"/>
</dbReference>
<evidence type="ECO:0000313" key="3">
    <source>
        <dbReference type="EMBL" id="KAG0721036.1"/>
    </source>
</evidence>
<feature type="region of interest" description="Disordered" evidence="1">
    <location>
        <begin position="332"/>
        <end position="352"/>
    </location>
</feature>
<feature type="domain" description="Reverse transcriptase/retrotransposon-derived protein RNase H-like" evidence="2">
    <location>
        <begin position="633"/>
        <end position="727"/>
    </location>
</feature>
<gene>
    <name evidence="3" type="primary">pol_33</name>
    <name evidence="3" type="ORF">GWK47_047274</name>
</gene>
<dbReference type="InterPro" id="IPR041577">
    <property type="entry name" value="RT_RNaseH_2"/>
</dbReference>
<dbReference type="Proteomes" id="UP000770661">
    <property type="component" value="Unassembled WGS sequence"/>
</dbReference>
<evidence type="ECO:0000259" key="2">
    <source>
        <dbReference type="Pfam" id="PF17919"/>
    </source>
</evidence>
<keyword evidence="4" id="KW-1185">Reference proteome</keyword>
<dbReference type="PANTHER" id="PTHR37984">
    <property type="entry name" value="PROTEIN CBG26694"/>
    <property type="match status" value="1"/>
</dbReference>
<feature type="compositionally biased region" description="Basic residues" evidence="1">
    <location>
        <begin position="271"/>
        <end position="282"/>
    </location>
</feature>
<proteinExistence type="predicted"/>
<dbReference type="OrthoDB" id="6354726at2759"/>
<evidence type="ECO:0000313" key="4">
    <source>
        <dbReference type="Proteomes" id="UP000770661"/>
    </source>
</evidence>
<dbReference type="InterPro" id="IPR043128">
    <property type="entry name" value="Rev_trsase/Diguanyl_cyclase"/>
</dbReference>
<feature type="region of interest" description="Disordered" evidence="1">
    <location>
        <begin position="254"/>
        <end position="282"/>
    </location>
</feature>
<feature type="compositionally biased region" description="Polar residues" evidence="1">
    <location>
        <begin position="935"/>
        <end position="944"/>
    </location>
</feature>
<organism evidence="3 4">
    <name type="scientific">Chionoecetes opilio</name>
    <name type="common">Atlantic snow crab</name>
    <name type="synonym">Cancer opilio</name>
    <dbReference type="NCBI Taxonomy" id="41210"/>
    <lineage>
        <taxon>Eukaryota</taxon>
        <taxon>Metazoa</taxon>
        <taxon>Ecdysozoa</taxon>
        <taxon>Arthropoda</taxon>
        <taxon>Crustacea</taxon>
        <taxon>Multicrustacea</taxon>
        <taxon>Malacostraca</taxon>
        <taxon>Eumalacostraca</taxon>
        <taxon>Eucarida</taxon>
        <taxon>Decapoda</taxon>
        <taxon>Pleocyemata</taxon>
        <taxon>Brachyura</taxon>
        <taxon>Eubrachyura</taxon>
        <taxon>Majoidea</taxon>
        <taxon>Majidae</taxon>
        <taxon>Chionoecetes</taxon>
    </lineage>
</organism>
<evidence type="ECO:0000256" key="1">
    <source>
        <dbReference type="SAM" id="MobiDB-lite"/>
    </source>
</evidence>
<feature type="compositionally biased region" description="Polar residues" evidence="1">
    <location>
        <begin position="254"/>
        <end position="264"/>
    </location>
</feature>
<sequence length="959" mass="107108">MPETRSQAERPEDQPSAELFTAQVVDKLSSLLEMQQAHATEDRRVMQELLSRVLATRDGASGGVADVGTPIPAPRHHVSRPQAQAPHKLSPNVSLREYKVWRSAWADYEELLQLREQPVRTQLAHFRSCLTPEMRGTLAHAVGIVEDNDTLPVKEVLDRLTIHFQRQRNVALRRVKFEERRQQEGESFEEFFVTLKELAEDAELCSSCLDDRLVTRITSGVADQNLRRKLLAIDPPPSLPEALRLCRSEESALNTETDLTSTRRTVGRAVSTRHRYQSASRPRHHEVGAKCEGCGGEPHPQGRQKQCKAWGKRCDACGITGHYSKVCHKKGIHQGRTSEGRGSQPPGARKAHSLRIRDVRLAVPKHRAPKVFIGVASSEFPITGQCKLQFTPDTGAEANVIGLSQLRCLGLSESDLSNCQDEVLAANKSRLSPVGSFKATLTLGEATVNTTIGVFWGVDDALLSWYDSRALHIIPEDYPKQISAVRCNETSFPHAETSASHSSTEGRQVDKDRKAFLKEFSDVLVDSGDFDIGARLASIVGPPMMIHLRPDSQPFARHTPNSIPLAWQADTKVMLDTMVKQDIMKPVGAEVSDWCHPMVVAQKQSGGVRITVDLSKLNRQVLRPTHPSPSPRSAAMQAVKKALSSTPVLAHFDPALPTVLQTDASRLKGLGYALLQRHGTKLRLVHCGSRFLSDTETRCAVVELELLAVVWAMRKCRMYLLGLSTFELVVDHKPLVPILDHHTLDAIDNPRIQRLKEKIAPYVFSTIWRKSKEHALPDALSRAPVAVPTHADMEAESQVAHHVRTSQMLYGRPLRTAVPAHRRAFAPEWQAADEECDAKLSAGMEKAEWYYNRSSRALPPLRVGTPVRIQDCKSRRWNKQGVVVGVGKHRDYHVQVVSGRIFWRNRRYLRPAPASTSGEPQAAPPVGDRRKVRFSSPSPATQPQRRSLRERRRPDRFVP</sequence>
<comment type="caution">
    <text evidence="3">The sequence shown here is derived from an EMBL/GenBank/DDBJ whole genome shotgun (WGS) entry which is preliminary data.</text>
</comment>
<dbReference type="EMBL" id="JACEEZ010011923">
    <property type="protein sequence ID" value="KAG0721036.1"/>
    <property type="molecule type" value="Genomic_DNA"/>
</dbReference>
<name>A0A8J5CUH6_CHIOP</name>
<dbReference type="AlphaFoldDB" id="A0A8J5CUH6"/>
<accession>A0A8J5CUH6</accession>